<evidence type="ECO:0000313" key="3">
    <source>
        <dbReference type="Proteomes" id="UP001209229"/>
    </source>
</evidence>
<dbReference type="Gene3D" id="3.40.50.12780">
    <property type="entry name" value="N-terminal domain of ligase-like"/>
    <property type="match status" value="1"/>
</dbReference>
<dbReference type="Proteomes" id="UP001209229">
    <property type="component" value="Unassembled WGS sequence"/>
</dbReference>
<dbReference type="Pfam" id="PF00501">
    <property type="entry name" value="AMP-binding"/>
    <property type="match status" value="1"/>
</dbReference>
<sequence length="545" mass="61615">MDSNGFIGMIKHALVTYKNQPAFTDYEGDTYTYQQVSERIYWIHQLFQTCEIKKGDRIALIGRNLSNYAVAYLATVSYGAVVVPILPDFGSSEIHHIVNHSESKILFSTDHIFNKVDESKMTGLKGIISIDTFKPLVNCSINLKQEVNKISLTPEIAVEQINFANIGPDEMMVLSYTSGTSGFSKGVMLPHRSIWSNVFFAQEHLKLEPGNRIVSFLPLAHAYGCLFEFLWPFTVGCDITFLSRTPSPKIITEAFQKVKPHLILSVPLILEKIFKKRIAPALEKPTVRTLSKIPLLNQVVYQKVKKQLMEVFGETFQQIVIGGAALNKDVEDFLRKIGFPFTIGYGMTECGPLISYEVFNKTMPRSAGKLVDRMEVKIDSDNPNKQVGEILVKGTNLMLGYYKNQEATDAVFDADGWLHTGDLGVIDENNFIYIKGRSKNMILSGSGQNIYPEEIEARLNSMDYVQECLVRDMGEGKLEALVYPDFELADSEGISEVELMNKIQELKSLVNNELPAYMNLSKVTYYPEEFDKTPKKSIKRYKYIK</sequence>
<dbReference type="Gene3D" id="3.30.300.30">
    <property type="match status" value="1"/>
</dbReference>
<keyword evidence="3" id="KW-1185">Reference proteome</keyword>
<protein>
    <submittedName>
        <fullName evidence="2">AMP-binding protein</fullName>
    </submittedName>
</protein>
<dbReference type="AlphaFoldDB" id="A0AAE3M199"/>
<feature type="domain" description="AMP-dependent synthetase/ligase" evidence="1">
    <location>
        <begin position="14"/>
        <end position="402"/>
    </location>
</feature>
<dbReference type="PROSITE" id="PS00455">
    <property type="entry name" value="AMP_BINDING"/>
    <property type="match status" value="1"/>
</dbReference>
<dbReference type="RefSeq" id="WP_301188563.1">
    <property type="nucleotide sequence ID" value="NZ_JAPDPJ010000001.1"/>
</dbReference>
<comment type="caution">
    <text evidence="2">The sequence shown here is derived from an EMBL/GenBank/DDBJ whole genome shotgun (WGS) entry which is preliminary data.</text>
</comment>
<dbReference type="PANTHER" id="PTHR24096">
    <property type="entry name" value="LONG-CHAIN-FATTY-ACID--COA LIGASE"/>
    <property type="match status" value="1"/>
</dbReference>
<gene>
    <name evidence="2" type="ORF">OM075_00870</name>
</gene>
<dbReference type="PANTHER" id="PTHR24096:SF420">
    <property type="entry name" value="LONG-CHAIN-FATTY-ACID--COA LIGASE-RELATED"/>
    <property type="match status" value="1"/>
</dbReference>
<dbReference type="GO" id="GO:0016405">
    <property type="term" value="F:CoA-ligase activity"/>
    <property type="evidence" value="ECO:0007669"/>
    <property type="project" value="TreeGrafter"/>
</dbReference>
<dbReference type="InterPro" id="IPR042099">
    <property type="entry name" value="ANL_N_sf"/>
</dbReference>
<dbReference type="InterPro" id="IPR045851">
    <property type="entry name" value="AMP-bd_C_sf"/>
</dbReference>
<proteinExistence type="predicted"/>
<dbReference type="EMBL" id="JAPDPJ010000001">
    <property type="protein sequence ID" value="MCW3784992.1"/>
    <property type="molecule type" value="Genomic_DNA"/>
</dbReference>
<evidence type="ECO:0000259" key="1">
    <source>
        <dbReference type="Pfam" id="PF00501"/>
    </source>
</evidence>
<accession>A0AAE3M199</accession>
<dbReference type="SUPFAM" id="SSF56801">
    <property type="entry name" value="Acetyl-CoA synthetase-like"/>
    <property type="match status" value="1"/>
</dbReference>
<name>A0AAE3M199_9BACT</name>
<dbReference type="InterPro" id="IPR000873">
    <property type="entry name" value="AMP-dep_synth/lig_dom"/>
</dbReference>
<organism evidence="2 3">
    <name type="scientific">Plebeiibacterium sediminum</name>
    <dbReference type="NCBI Taxonomy" id="2992112"/>
    <lineage>
        <taxon>Bacteria</taxon>
        <taxon>Pseudomonadati</taxon>
        <taxon>Bacteroidota</taxon>
        <taxon>Bacteroidia</taxon>
        <taxon>Marinilabiliales</taxon>
        <taxon>Marinilabiliaceae</taxon>
        <taxon>Plebeiibacterium</taxon>
    </lineage>
</organism>
<reference evidence="2" key="1">
    <citation type="submission" date="2022-10" db="EMBL/GenBank/DDBJ databases">
        <authorList>
            <person name="Yu W.X."/>
        </authorList>
    </citation>
    <scope>NUCLEOTIDE SEQUENCE</scope>
    <source>
        <strain evidence="2">AAT</strain>
    </source>
</reference>
<evidence type="ECO:0000313" key="2">
    <source>
        <dbReference type="EMBL" id="MCW3784992.1"/>
    </source>
</evidence>
<dbReference type="InterPro" id="IPR020845">
    <property type="entry name" value="AMP-binding_CS"/>
</dbReference>